<evidence type="ECO:0000313" key="2">
    <source>
        <dbReference type="Proteomes" id="UP000523821"/>
    </source>
</evidence>
<dbReference type="RefSeq" id="WP_183857874.1">
    <property type="nucleotide sequence ID" value="NZ_JACHOO010000008.1"/>
</dbReference>
<keyword evidence="2" id="KW-1185">Reference proteome</keyword>
<reference evidence="1 2" key="1">
    <citation type="submission" date="2020-08" db="EMBL/GenBank/DDBJ databases">
        <title>Genomic Encyclopedia of Type Strains, Phase IV (KMG-IV): sequencing the most valuable type-strain genomes for metagenomic binning, comparative biology and taxonomic classification.</title>
        <authorList>
            <person name="Goeker M."/>
        </authorList>
    </citation>
    <scope>NUCLEOTIDE SEQUENCE [LARGE SCALE GENOMIC DNA]</scope>
    <source>
        <strain evidence="1 2">DSM 16268</strain>
    </source>
</reference>
<accession>A0A7W9L3D4</accession>
<protein>
    <submittedName>
        <fullName evidence="1">Uncharacterized protein</fullName>
    </submittedName>
</protein>
<gene>
    <name evidence="1" type="ORF">GGQ63_003517</name>
</gene>
<comment type="caution">
    <text evidence="1">The sequence shown here is derived from an EMBL/GenBank/DDBJ whole genome shotgun (WGS) entry which is preliminary data.</text>
</comment>
<proteinExistence type="predicted"/>
<evidence type="ECO:0000313" key="1">
    <source>
        <dbReference type="EMBL" id="MBB5754431.1"/>
    </source>
</evidence>
<dbReference type="Proteomes" id="UP000523821">
    <property type="component" value="Unassembled WGS sequence"/>
</dbReference>
<dbReference type="EMBL" id="JACHOO010000008">
    <property type="protein sequence ID" value="MBB5754431.1"/>
    <property type="molecule type" value="Genomic_DNA"/>
</dbReference>
<name>A0A7W9L3D4_9HYPH</name>
<dbReference type="AlphaFoldDB" id="A0A7W9L3D4"/>
<sequence>MQTSELRKLIDQADDMLVRAKVLYGEAERLDGPEKERAEKEASAWVQKAKEIALIVSSLAKAS</sequence>
<organism evidence="1 2">
    <name type="scientific">Prosthecomicrobium pneumaticum</name>
    <dbReference type="NCBI Taxonomy" id="81895"/>
    <lineage>
        <taxon>Bacteria</taxon>
        <taxon>Pseudomonadati</taxon>
        <taxon>Pseudomonadota</taxon>
        <taxon>Alphaproteobacteria</taxon>
        <taxon>Hyphomicrobiales</taxon>
        <taxon>Kaistiaceae</taxon>
        <taxon>Prosthecomicrobium</taxon>
    </lineage>
</organism>